<name>A0A077NBU6_XENBV</name>
<evidence type="ECO:0000313" key="2">
    <source>
        <dbReference type="EMBL" id="CDG95440.1"/>
    </source>
</evidence>
<dbReference type="Pfam" id="PF17399">
    <property type="entry name" value="DUF5405"/>
    <property type="match status" value="1"/>
</dbReference>
<proteinExistence type="predicted"/>
<sequence length="91" mass="10341">MSLKIDLGKYVITSNGRSFILNTKTILKSGENIGQENLSPLGYYPHLHQMHRDLFRLKINDDDIAEIKQLGEKIDSIAKELAEKLNTITND</sequence>
<comment type="caution">
    <text evidence="2">The sequence shown here is derived from an EMBL/GenBank/DDBJ whole genome shotgun (WGS) entry which is preliminary data.</text>
</comment>
<organism evidence="2">
    <name type="scientific">Xenorhabdus bovienii str. puntauvense</name>
    <dbReference type="NCBI Taxonomy" id="1398201"/>
    <lineage>
        <taxon>Bacteria</taxon>
        <taxon>Pseudomonadati</taxon>
        <taxon>Pseudomonadota</taxon>
        <taxon>Gammaproteobacteria</taxon>
        <taxon>Enterobacterales</taxon>
        <taxon>Morganellaceae</taxon>
        <taxon>Xenorhabdus</taxon>
    </lineage>
</organism>
<dbReference type="RefSeq" id="WP_038215045.1">
    <property type="nucleotide sequence ID" value="NZ_CAWLWN010000120.1"/>
</dbReference>
<dbReference type="InterPro" id="IPR035404">
    <property type="entry name" value="DUF5405"/>
</dbReference>
<dbReference type="EMBL" id="CBSW010000038">
    <property type="protein sequence ID" value="CDG95440.1"/>
    <property type="molecule type" value="Genomic_DNA"/>
</dbReference>
<dbReference type="HOGENOM" id="CLU_167496_1_0_6"/>
<accession>A0A077NBU6</accession>
<dbReference type="Proteomes" id="UP000028511">
    <property type="component" value="Unassembled WGS sequence"/>
</dbReference>
<feature type="domain" description="DUF5405" evidence="1">
    <location>
        <begin position="9"/>
        <end position="85"/>
    </location>
</feature>
<gene>
    <name evidence="2" type="ORF">XBP1_1320014</name>
</gene>
<evidence type="ECO:0000259" key="1">
    <source>
        <dbReference type="Pfam" id="PF17399"/>
    </source>
</evidence>
<protein>
    <submittedName>
        <fullName evidence="2">Similar to bacteriophage protein</fullName>
    </submittedName>
</protein>
<reference evidence="2" key="1">
    <citation type="submission" date="2013-07" db="EMBL/GenBank/DDBJ databases">
        <title>Sub-species coevolution in mutualistic symbiosis.</title>
        <authorList>
            <person name="Murfin K."/>
            <person name="Klassen J."/>
            <person name="Lee M."/>
            <person name="Forst S."/>
            <person name="Stock P."/>
            <person name="Goodrich-Blair H."/>
        </authorList>
    </citation>
    <scope>NUCLEOTIDE SEQUENCE [LARGE SCALE GENOMIC DNA]</scope>
    <source>
        <strain evidence="2">Puntauvense</strain>
    </source>
</reference>
<dbReference type="AlphaFoldDB" id="A0A077NBU6"/>